<proteinExistence type="predicted"/>
<evidence type="ECO:0000256" key="1">
    <source>
        <dbReference type="SAM" id="MobiDB-lite"/>
    </source>
</evidence>
<dbReference type="KEGG" id="pamo:BAR1_09210"/>
<dbReference type="RefSeq" id="WP_118942751.1">
    <property type="nucleotide sequence ID" value="NZ_CP032125.1"/>
</dbReference>
<reference evidence="2 3" key="1">
    <citation type="submission" date="2018-09" db="EMBL/GenBank/DDBJ databases">
        <title>Profundibacter amoris BAR1 gen. nov., sp. nov., a new member of the Roseobacter clade isolated at Lokis Castle Vent Field on the Arctic Mid-Oceanic Ridge.</title>
        <authorList>
            <person name="Le Moine Bauer S."/>
            <person name="Sjoeberg A.G."/>
            <person name="L'Haridon S."/>
            <person name="Stokke R."/>
            <person name="Roalkvam I."/>
            <person name="Steen I.H."/>
            <person name="Dahle H."/>
        </authorList>
    </citation>
    <scope>NUCLEOTIDE SEQUENCE [LARGE SCALE GENOMIC DNA]</scope>
    <source>
        <strain evidence="2 3">BAR1</strain>
    </source>
</reference>
<evidence type="ECO:0000313" key="2">
    <source>
        <dbReference type="EMBL" id="AXX98095.1"/>
    </source>
</evidence>
<feature type="compositionally biased region" description="Basic and acidic residues" evidence="1">
    <location>
        <begin position="100"/>
        <end position="109"/>
    </location>
</feature>
<organism evidence="2 3">
    <name type="scientific">Profundibacter amoris</name>
    <dbReference type="NCBI Taxonomy" id="2171755"/>
    <lineage>
        <taxon>Bacteria</taxon>
        <taxon>Pseudomonadati</taxon>
        <taxon>Pseudomonadota</taxon>
        <taxon>Alphaproteobacteria</taxon>
        <taxon>Rhodobacterales</taxon>
        <taxon>Paracoccaceae</taxon>
        <taxon>Profundibacter</taxon>
    </lineage>
</organism>
<keyword evidence="3" id="KW-1185">Reference proteome</keyword>
<accession>A0A347UGW7</accession>
<dbReference type="AlphaFoldDB" id="A0A347UGW7"/>
<dbReference type="OrthoDB" id="7876422at2"/>
<sequence>MDGSISNESGLEGLKVDFEKSSKPVLTVDVEKYQGYLDETNMTDAQKEEFLQNLWQIIVSFVELGFGVHPLQEVCGKDAGTCTQNASGAFDAVSSDEPEKENKKDDMRP</sequence>
<dbReference type="Proteomes" id="UP000261704">
    <property type="component" value="Chromosome"/>
</dbReference>
<protein>
    <submittedName>
        <fullName evidence="2">Uncharacterized protein</fullName>
    </submittedName>
</protein>
<dbReference type="EMBL" id="CP032125">
    <property type="protein sequence ID" value="AXX98095.1"/>
    <property type="molecule type" value="Genomic_DNA"/>
</dbReference>
<evidence type="ECO:0000313" key="3">
    <source>
        <dbReference type="Proteomes" id="UP000261704"/>
    </source>
</evidence>
<name>A0A347UGW7_9RHOB</name>
<gene>
    <name evidence="2" type="ORF">BAR1_09210</name>
</gene>
<feature type="region of interest" description="Disordered" evidence="1">
    <location>
        <begin position="86"/>
        <end position="109"/>
    </location>
</feature>